<evidence type="ECO:0000313" key="2">
    <source>
        <dbReference type="Proteomes" id="UP001596317"/>
    </source>
</evidence>
<accession>A0ABW1ZGK7</accession>
<gene>
    <name evidence="1" type="ORF">ACFP90_03475</name>
</gene>
<dbReference type="Proteomes" id="UP001596317">
    <property type="component" value="Unassembled WGS sequence"/>
</dbReference>
<organism evidence="1 2">
    <name type="scientific">Deinococcus multiflagellatus</name>
    <dbReference type="NCBI Taxonomy" id="1656887"/>
    <lineage>
        <taxon>Bacteria</taxon>
        <taxon>Thermotogati</taxon>
        <taxon>Deinococcota</taxon>
        <taxon>Deinococci</taxon>
        <taxon>Deinococcales</taxon>
        <taxon>Deinococcaceae</taxon>
        <taxon>Deinococcus</taxon>
    </lineage>
</organism>
<reference evidence="2" key="1">
    <citation type="journal article" date="2019" name="Int. J. Syst. Evol. Microbiol.">
        <title>The Global Catalogue of Microorganisms (GCM) 10K type strain sequencing project: providing services to taxonomists for standard genome sequencing and annotation.</title>
        <authorList>
            <consortium name="The Broad Institute Genomics Platform"/>
            <consortium name="The Broad Institute Genome Sequencing Center for Infectious Disease"/>
            <person name="Wu L."/>
            <person name="Ma J."/>
        </authorList>
    </citation>
    <scope>NUCLEOTIDE SEQUENCE [LARGE SCALE GENOMIC DNA]</scope>
    <source>
        <strain evidence="2">CCUG 63830</strain>
    </source>
</reference>
<sequence>MNRAWGRVLALGAALGGLAWAAERAARWAGLGTVRRARSAQPGVGLLLQGGPDPQVTPPC</sequence>
<proteinExistence type="predicted"/>
<dbReference type="RefSeq" id="WP_380054157.1">
    <property type="nucleotide sequence ID" value="NZ_JBHSWB010000001.1"/>
</dbReference>
<comment type="caution">
    <text evidence="1">The sequence shown here is derived from an EMBL/GenBank/DDBJ whole genome shotgun (WGS) entry which is preliminary data.</text>
</comment>
<keyword evidence="2" id="KW-1185">Reference proteome</keyword>
<name>A0ABW1ZGK7_9DEIO</name>
<dbReference type="EMBL" id="JBHSWB010000001">
    <property type="protein sequence ID" value="MFC6659534.1"/>
    <property type="molecule type" value="Genomic_DNA"/>
</dbReference>
<protein>
    <submittedName>
        <fullName evidence="1">Uncharacterized protein</fullName>
    </submittedName>
</protein>
<evidence type="ECO:0000313" key="1">
    <source>
        <dbReference type="EMBL" id="MFC6659534.1"/>
    </source>
</evidence>